<keyword evidence="3" id="KW-1185">Reference proteome</keyword>
<name>A0AAV0JRK4_9ROSI</name>
<comment type="caution">
    <text evidence="2">The sequence shown here is derived from an EMBL/GenBank/DDBJ whole genome shotgun (WGS) entry which is preliminary data.</text>
</comment>
<dbReference type="EMBL" id="CAMGYJ010000005">
    <property type="protein sequence ID" value="CAI0412203.1"/>
    <property type="molecule type" value="Genomic_DNA"/>
</dbReference>
<organism evidence="2 3">
    <name type="scientific">Linum tenue</name>
    <dbReference type="NCBI Taxonomy" id="586396"/>
    <lineage>
        <taxon>Eukaryota</taxon>
        <taxon>Viridiplantae</taxon>
        <taxon>Streptophyta</taxon>
        <taxon>Embryophyta</taxon>
        <taxon>Tracheophyta</taxon>
        <taxon>Spermatophyta</taxon>
        <taxon>Magnoliopsida</taxon>
        <taxon>eudicotyledons</taxon>
        <taxon>Gunneridae</taxon>
        <taxon>Pentapetalae</taxon>
        <taxon>rosids</taxon>
        <taxon>fabids</taxon>
        <taxon>Malpighiales</taxon>
        <taxon>Linaceae</taxon>
        <taxon>Linum</taxon>
    </lineage>
</organism>
<evidence type="ECO:0000313" key="2">
    <source>
        <dbReference type="EMBL" id="CAI0412203.1"/>
    </source>
</evidence>
<evidence type="ECO:0000256" key="1">
    <source>
        <dbReference type="SAM" id="SignalP"/>
    </source>
</evidence>
<keyword evidence="1" id="KW-0732">Signal</keyword>
<evidence type="ECO:0000313" key="3">
    <source>
        <dbReference type="Proteomes" id="UP001154282"/>
    </source>
</evidence>
<gene>
    <name evidence="2" type="ORF">LITE_LOCUS15444</name>
</gene>
<feature type="signal peptide" evidence="1">
    <location>
        <begin position="1"/>
        <end position="17"/>
    </location>
</feature>
<feature type="chain" id="PRO_5043370381" evidence="1">
    <location>
        <begin position="18"/>
        <end position="41"/>
    </location>
</feature>
<proteinExistence type="predicted"/>
<protein>
    <submittedName>
        <fullName evidence="2">Uncharacterized protein</fullName>
    </submittedName>
</protein>
<dbReference type="AlphaFoldDB" id="A0AAV0JRK4"/>
<reference evidence="2" key="1">
    <citation type="submission" date="2022-08" db="EMBL/GenBank/DDBJ databases">
        <authorList>
            <person name="Gutierrez-Valencia J."/>
        </authorList>
    </citation>
    <scope>NUCLEOTIDE SEQUENCE</scope>
</reference>
<dbReference type="Proteomes" id="UP001154282">
    <property type="component" value="Unassembled WGS sequence"/>
</dbReference>
<accession>A0AAV0JRK4</accession>
<sequence>MVLYRDLLLTLFSVCQCETEEQNLAVEEGKEQKGFPFTVVG</sequence>